<dbReference type="Gene3D" id="3.30.450.20">
    <property type="entry name" value="PAS domain"/>
    <property type="match status" value="2"/>
</dbReference>
<evidence type="ECO:0000313" key="13">
    <source>
        <dbReference type="Proteomes" id="UP000601789"/>
    </source>
</evidence>
<dbReference type="EMBL" id="JADGMQ010000007">
    <property type="protein sequence ID" value="MBI1621291.1"/>
    <property type="molecule type" value="Genomic_DNA"/>
</dbReference>
<dbReference type="InterPro" id="IPR036890">
    <property type="entry name" value="HATPase_C_sf"/>
</dbReference>
<organism evidence="12 13">
    <name type="scientific">Aquamicrobium zhengzhouense</name>
    <dbReference type="NCBI Taxonomy" id="2781738"/>
    <lineage>
        <taxon>Bacteria</taxon>
        <taxon>Pseudomonadati</taxon>
        <taxon>Pseudomonadota</taxon>
        <taxon>Alphaproteobacteria</taxon>
        <taxon>Hyphomicrobiales</taxon>
        <taxon>Phyllobacteriaceae</taxon>
        <taxon>Aquamicrobium</taxon>
    </lineage>
</organism>
<dbReference type="PANTHER" id="PTHR42878">
    <property type="entry name" value="TWO-COMPONENT HISTIDINE KINASE"/>
    <property type="match status" value="1"/>
</dbReference>
<evidence type="ECO:0000256" key="5">
    <source>
        <dbReference type="ARBA" id="ARBA00022741"/>
    </source>
</evidence>
<evidence type="ECO:0000256" key="4">
    <source>
        <dbReference type="ARBA" id="ARBA00022679"/>
    </source>
</evidence>
<dbReference type="Gene3D" id="3.30.565.10">
    <property type="entry name" value="Histidine kinase-like ATPase, C-terminal domain"/>
    <property type="match status" value="1"/>
</dbReference>
<evidence type="ECO:0000256" key="7">
    <source>
        <dbReference type="ARBA" id="ARBA00022840"/>
    </source>
</evidence>
<evidence type="ECO:0000256" key="6">
    <source>
        <dbReference type="ARBA" id="ARBA00022777"/>
    </source>
</evidence>
<evidence type="ECO:0000256" key="9">
    <source>
        <dbReference type="PROSITE-ProRule" id="PRU00169"/>
    </source>
</evidence>
<feature type="domain" description="Response regulatory" evidence="11">
    <location>
        <begin position="638"/>
        <end position="755"/>
    </location>
</feature>
<dbReference type="Pfam" id="PF00512">
    <property type="entry name" value="HisKA"/>
    <property type="match status" value="1"/>
</dbReference>
<keyword evidence="13" id="KW-1185">Reference proteome</keyword>
<dbReference type="InterPro" id="IPR001789">
    <property type="entry name" value="Sig_transdc_resp-reg_receiver"/>
</dbReference>
<dbReference type="PROSITE" id="PS50110">
    <property type="entry name" value="RESPONSE_REGULATORY"/>
    <property type="match status" value="1"/>
</dbReference>
<evidence type="ECO:0000256" key="3">
    <source>
        <dbReference type="ARBA" id="ARBA00022553"/>
    </source>
</evidence>
<dbReference type="PROSITE" id="PS50109">
    <property type="entry name" value="HIS_KIN"/>
    <property type="match status" value="1"/>
</dbReference>
<feature type="modified residue" description="4-aspartylphosphate" evidence="9">
    <location>
        <position position="689"/>
    </location>
</feature>
<keyword evidence="7" id="KW-0067">ATP-binding</keyword>
<dbReference type="SMART" id="SM00388">
    <property type="entry name" value="HisKA"/>
    <property type="match status" value="1"/>
</dbReference>
<dbReference type="CDD" id="cd00082">
    <property type="entry name" value="HisKA"/>
    <property type="match status" value="1"/>
</dbReference>
<dbReference type="SMART" id="SM00387">
    <property type="entry name" value="HATPase_c"/>
    <property type="match status" value="1"/>
</dbReference>
<comment type="caution">
    <text evidence="12">The sequence shown here is derived from an EMBL/GenBank/DDBJ whole genome shotgun (WGS) entry which is preliminary data.</text>
</comment>
<dbReference type="EC" id="2.7.13.3" evidence="2"/>
<evidence type="ECO:0000256" key="2">
    <source>
        <dbReference type="ARBA" id="ARBA00012438"/>
    </source>
</evidence>
<dbReference type="InterPro" id="IPR036097">
    <property type="entry name" value="HisK_dim/P_sf"/>
</dbReference>
<feature type="domain" description="Histidine kinase" evidence="10">
    <location>
        <begin position="395"/>
        <end position="610"/>
    </location>
</feature>
<protein>
    <recommendedName>
        <fullName evidence="2">histidine kinase</fullName>
        <ecNumber evidence="2">2.7.13.3</ecNumber>
    </recommendedName>
</protein>
<dbReference type="Pfam" id="PF02518">
    <property type="entry name" value="HATPase_c"/>
    <property type="match status" value="1"/>
</dbReference>
<dbReference type="InterPro" id="IPR003661">
    <property type="entry name" value="HisK_dim/P_dom"/>
</dbReference>
<proteinExistence type="predicted"/>
<evidence type="ECO:0000256" key="8">
    <source>
        <dbReference type="ARBA" id="ARBA00023012"/>
    </source>
</evidence>
<dbReference type="Gene3D" id="3.40.50.2300">
    <property type="match status" value="1"/>
</dbReference>
<keyword evidence="6" id="KW-0418">Kinase</keyword>
<dbReference type="PANTHER" id="PTHR42878:SF7">
    <property type="entry name" value="SENSOR HISTIDINE KINASE GLRK"/>
    <property type="match status" value="1"/>
</dbReference>
<evidence type="ECO:0000313" key="12">
    <source>
        <dbReference type="EMBL" id="MBI1621291.1"/>
    </source>
</evidence>
<dbReference type="InterPro" id="IPR004358">
    <property type="entry name" value="Sig_transdc_His_kin-like_C"/>
</dbReference>
<evidence type="ECO:0000256" key="1">
    <source>
        <dbReference type="ARBA" id="ARBA00000085"/>
    </source>
</evidence>
<dbReference type="PRINTS" id="PR00344">
    <property type="entry name" value="BCTRLSENSOR"/>
</dbReference>
<dbReference type="SUPFAM" id="SSF55874">
    <property type="entry name" value="ATPase domain of HSP90 chaperone/DNA topoisomerase II/histidine kinase"/>
    <property type="match status" value="1"/>
</dbReference>
<dbReference type="InterPro" id="IPR003594">
    <property type="entry name" value="HATPase_dom"/>
</dbReference>
<dbReference type="InterPro" id="IPR011006">
    <property type="entry name" value="CheY-like_superfamily"/>
</dbReference>
<dbReference type="SMART" id="SM00448">
    <property type="entry name" value="REC"/>
    <property type="match status" value="1"/>
</dbReference>
<dbReference type="InterPro" id="IPR005467">
    <property type="entry name" value="His_kinase_dom"/>
</dbReference>
<reference evidence="12 13" key="1">
    <citation type="submission" date="2020-10" db="EMBL/GenBank/DDBJ databases">
        <title>Aquamicrobium zhengzhouensis sp. nov., a exopolysaccharide producing bacterium isolated from farmland soil.</title>
        <authorList>
            <person name="Wang X."/>
        </authorList>
    </citation>
    <scope>NUCLEOTIDE SEQUENCE [LARGE SCALE GENOMIC DNA]</scope>
    <source>
        <strain evidence="13">cd-1</strain>
    </source>
</reference>
<dbReference type="SUPFAM" id="SSF47384">
    <property type="entry name" value="Homodimeric domain of signal transducing histidine kinase"/>
    <property type="match status" value="1"/>
</dbReference>
<dbReference type="InterPro" id="IPR050351">
    <property type="entry name" value="BphY/WalK/GraS-like"/>
</dbReference>
<keyword evidence="5" id="KW-0547">Nucleotide-binding</keyword>
<keyword evidence="4" id="KW-0808">Transferase</keyword>
<keyword evidence="3 9" id="KW-0597">Phosphoprotein</keyword>
<evidence type="ECO:0000259" key="10">
    <source>
        <dbReference type="PROSITE" id="PS50109"/>
    </source>
</evidence>
<dbReference type="SUPFAM" id="SSF52172">
    <property type="entry name" value="CheY-like"/>
    <property type="match status" value="1"/>
</dbReference>
<dbReference type="SUPFAM" id="SSF55785">
    <property type="entry name" value="PYP-like sensor domain (PAS domain)"/>
    <property type="match status" value="1"/>
</dbReference>
<name>A0ABS0SDE0_9HYPH</name>
<gene>
    <name evidence="12" type="ORF">IOD40_11515</name>
</gene>
<accession>A0ABS0SDE0</accession>
<dbReference type="Proteomes" id="UP000601789">
    <property type="component" value="Unassembled WGS sequence"/>
</dbReference>
<dbReference type="Pfam" id="PF12860">
    <property type="entry name" value="PAS_7"/>
    <property type="match status" value="2"/>
</dbReference>
<comment type="catalytic activity">
    <reaction evidence="1">
        <text>ATP + protein L-histidine = ADP + protein N-phospho-L-histidine.</text>
        <dbReference type="EC" id="2.7.13.3"/>
    </reaction>
</comment>
<evidence type="ECO:0000259" key="11">
    <source>
        <dbReference type="PROSITE" id="PS50110"/>
    </source>
</evidence>
<sequence length="756" mass="83968">MMTASFDGRDELGLSQQLEALQRENHKLRTIRDALMQRADGENDLGRAGYMLVQPVIDVETGVERRIKKLARAVSEAKIARRQLQQAVDAIAEGFILYDAEDRIVLCNRHYRAIFPELGLLLHSGTRFADLIRAAAETGVIAEAVTDPEAWIAMRQELHGRENGQFQQMLSDGRWIQISDRRTDDGGHVTTVSDITHFKRLEESQLEGMSGPAGLLARTVASVAHGVAVFDQQSRLVTWNSQAATLLKVPYFEVQPGQSVGELLRKVWAQRAALPAKLRQEVRSWISDKNSRTPLRVELIFPGDRCVVLNFRDMPHDGFVVTMTDVSKQLRAARLLEQSKEQLEIHVEQRTQQLLKLNGVLQDEVRRHRETTADLERMRATAEAANLSKTRFLAAASHDLLQPLNSARLYLSALETSPYVEPGGRELIDNIAKSFASIETLLNALLEISKMDAGGYRTKLSLVSLGDLFDTLQTEFSAQARQKGVELRVVPSSVSIYSDTRLLRSIVQNLLSNAIKYSDRGGRVLVGVRHRKAGITVEIIDNGPGIAIEDQAVVFEEFRRLRQPTGVQPPGLGLGLATARRAASLLGCKLSVHSAVGRGSRFILSVPSGQLHTRWNALDGANDDAPVRLATTPGDDRYMLILENDEAVAGAMGMLFDQWRHRSIVAPSYSRMLGAVLGTGIMPKMIIADLHLDEDVDGIDAVVRLRNDLKMDIPAALVTAEQSREIQERAKANNIEYFSKPLKPAQLRAYLLHLEL</sequence>
<dbReference type="Gene3D" id="1.10.287.130">
    <property type="match status" value="1"/>
</dbReference>
<keyword evidence="8" id="KW-0902">Two-component regulatory system</keyword>
<dbReference type="InterPro" id="IPR035965">
    <property type="entry name" value="PAS-like_dom_sf"/>
</dbReference>
<dbReference type="CDD" id="cd00075">
    <property type="entry name" value="HATPase"/>
    <property type="match status" value="1"/>
</dbReference>